<comment type="similarity">
    <text evidence="1">Belongs to the cytidine and deoxycytidylate deaminase family.</text>
</comment>
<dbReference type="eggNOG" id="COG0295">
    <property type="taxonomic scope" value="Bacteria"/>
</dbReference>
<evidence type="ECO:0000259" key="2">
    <source>
        <dbReference type="PROSITE" id="PS51747"/>
    </source>
</evidence>
<dbReference type="SUPFAM" id="SSF53927">
    <property type="entry name" value="Cytidine deaminase-like"/>
    <property type="match status" value="1"/>
</dbReference>
<dbReference type="PANTHER" id="PTHR11644:SF2">
    <property type="entry name" value="CYTIDINE DEAMINASE"/>
    <property type="match status" value="1"/>
</dbReference>
<protein>
    <recommendedName>
        <fullName evidence="2">CMP/dCMP-type deaminase domain-containing protein</fullName>
    </recommendedName>
</protein>
<organism evidence="3 4">
    <name type="scientific">Enterococcus phoeniculicola ATCC BAA-412</name>
    <dbReference type="NCBI Taxonomy" id="1158610"/>
    <lineage>
        <taxon>Bacteria</taxon>
        <taxon>Bacillati</taxon>
        <taxon>Bacillota</taxon>
        <taxon>Bacilli</taxon>
        <taxon>Lactobacillales</taxon>
        <taxon>Enterococcaceae</taxon>
        <taxon>Enterococcus</taxon>
    </lineage>
</organism>
<dbReference type="GO" id="GO:0005829">
    <property type="term" value="C:cytosol"/>
    <property type="evidence" value="ECO:0007669"/>
    <property type="project" value="TreeGrafter"/>
</dbReference>
<evidence type="ECO:0000313" key="3">
    <source>
        <dbReference type="EMBL" id="EOL41154.1"/>
    </source>
</evidence>
<keyword evidence="4" id="KW-1185">Reference proteome</keyword>
<evidence type="ECO:0000256" key="1">
    <source>
        <dbReference type="ARBA" id="ARBA00006576"/>
    </source>
</evidence>
<dbReference type="Proteomes" id="UP000013785">
    <property type="component" value="Unassembled WGS sequence"/>
</dbReference>
<feature type="domain" description="CMP/dCMP-type deaminase" evidence="2">
    <location>
        <begin position="1"/>
        <end position="135"/>
    </location>
</feature>
<gene>
    <name evidence="3" type="ORF">UC3_03485</name>
</gene>
<dbReference type="GO" id="GO:0004126">
    <property type="term" value="F:cytidine deaminase activity"/>
    <property type="evidence" value="ECO:0007669"/>
    <property type="project" value="UniProtKB-ARBA"/>
</dbReference>
<dbReference type="PANTHER" id="PTHR11644">
    <property type="entry name" value="CYTIDINE DEAMINASE"/>
    <property type="match status" value="1"/>
</dbReference>
<dbReference type="PATRIC" id="fig|1158610.3.peg.3482"/>
<sequence>MDIWTKLYEQAKVEYHPTDVSPFIHAHHVVCALEALDGQIYTGFCFESCCGVLDLCAERVAALNMYAASGQTVIKRIITFREDVPEGISGMPCGGCRELLLQLSPENKETEIMLDYKKRKTIRLIDLTPHWWGWDRYRQTEKEGTEV</sequence>
<name>R3TI89_9ENTE</name>
<reference evidence="3 4" key="1">
    <citation type="submission" date="2013-02" db="EMBL/GenBank/DDBJ databases">
        <title>The Genome Sequence of Enterococcus phoeniculicola BAA-412.</title>
        <authorList>
            <consortium name="The Broad Institute Genome Sequencing Platform"/>
            <consortium name="The Broad Institute Genome Sequencing Center for Infectious Disease"/>
            <person name="Earl A.M."/>
            <person name="Gilmore M.S."/>
            <person name="Lebreton F."/>
            <person name="Walker B."/>
            <person name="Young S.K."/>
            <person name="Zeng Q."/>
            <person name="Gargeya S."/>
            <person name="Fitzgerald M."/>
            <person name="Haas B."/>
            <person name="Abouelleil A."/>
            <person name="Alvarado L."/>
            <person name="Arachchi H.M."/>
            <person name="Berlin A.M."/>
            <person name="Chapman S.B."/>
            <person name="Dewar J."/>
            <person name="Goldberg J."/>
            <person name="Griggs A."/>
            <person name="Gujja S."/>
            <person name="Hansen M."/>
            <person name="Howarth C."/>
            <person name="Imamovic A."/>
            <person name="Larimer J."/>
            <person name="McCowan C."/>
            <person name="Murphy C."/>
            <person name="Neiman D."/>
            <person name="Pearson M."/>
            <person name="Priest M."/>
            <person name="Roberts A."/>
            <person name="Saif S."/>
            <person name="Shea T."/>
            <person name="Sisk P."/>
            <person name="Sykes S."/>
            <person name="Wortman J."/>
            <person name="Nusbaum C."/>
            <person name="Birren B."/>
        </authorList>
    </citation>
    <scope>NUCLEOTIDE SEQUENCE [LARGE SCALE GENOMIC DNA]</scope>
    <source>
        <strain evidence="3 4">ATCC BAA-412</strain>
    </source>
</reference>
<dbReference type="InterPro" id="IPR016193">
    <property type="entry name" value="Cytidine_deaminase-like"/>
</dbReference>
<dbReference type="OrthoDB" id="9799092at2"/>
<dbReference type="GO" id="GO:0055086">
    <property type="term" value="P:nucleobase-containing small molecule metabolic process"/>
    <property type="evidence" value="ECO:0007669"/>
    <property type="project" value="UniProtKB-ARBA"/>
</dbReference>
<dbReference type="RefSeq" id="WP_010770115.1">
    <property type="nucleotide sequence ID" value="NZ_ASWE01000001.1"/>
</dbReference>
<dbReference type="InterPro" id="IPR002125">
    <property type="entry name" value="CMP_dCMP_dom"/>
</dbReference>
<dbReference type="CDD" id="cd01283">
    <property type="entry name" value="cytidine_deaminase"/>
    <property type="match status" value="1"/>
</dbReference>
<comment type="caution">
    <text evidence="3">The sequence shown here is derived from an EMBL/GenBank/DDBJ whole genome shotgun (WGS) entry which is preliminary data.</text>
</comment>
<dbReference type="Gene3D" id="3.40.140.10">
    <property type="entry name" value="Cytidine Deaminase, domain 2"/>
    <property type="match status" value="1"/>
</dbReference>
<dbReference type="PROSITE" id="PS51747">
    <property type="entry name" value="CYT_DCMP_DEAMINASES_2"/>
    <property type="match status" value="1"/>
</dbReference>
<dbReference type="STRING" id="154621.RV11_GL001780"/>
<dbReference type="GO" id="GO:0008270">
    <property type="term" value="F:zinc ion binding"/>
    <property type="evidence" value="ECO:0007669"/>
    <property type="project" value="TreeGrafter"/>
</dbReference>
<proteinExistence type="inferred from homology"/>
<dbReference type="GO" id="GO:0072527">
    <property type="term" value="P:pyrimidine-containing compound metabolic process"/>
    <property type="evidence" value="ECO:0007669"/>
    <property type="project" value="UniProtKB-ARBA"/>
</dbReference>
<accession>R3TI89</accession>
<dbReference type="HOGENOM" id="CLU_097262_4_0_9"/>
<dbReference type="EMBL" id="AJAT01000022">
    <property type="protein sequence ID" value="EOL41154.1"/>
    <property type="molecule type" value="Genomic_DNA"/>
</dbReference>
<evidence type="ECO:0000313" key="4">
    <source>
        <dbReference type="Proteomes" id="UP000013785"/>
    </source>
</evidence>
<dbReference type="AlphaFoldDB" id="R3TI89"/>
<dbReference type="InterPro" id="IPR050202">
    <property type="entry name" value="Cyt/Deoxycyt_deaminase"/>
</dbReference>